<sequence length="52" mass="6030">MIVFVSETVGWRGGVRVRREWEREELIAAWTLLDGDWELVGNKTGRPVWDSA</sequence>
<name>A0ABV3GKL6_MICGL</name>
<dbReference type="RefSeq" id="WP_358136954.1">
    <property type="nucleotide sequence ID" value="NZ_JBFALK010000015.1"/>
</dbReference>
<dbReference type="Proteomes" id="UP001551675">
    <property type="component" value="Unassembled WGS sequence"/>
</dbReference>
<accession>A0ABV3GKL6</accession>
<reference evidence="1 2" key="1">
    <citation type="submission" date="2024-06" db="EMBL/GenBank/DDBJ databases">
        <title>The Natural Products Discovery Center: Release of the First 8490 Sequenced Strains for Exploring Actinobacteria Biosynthetic Diversity.</title>
        <authorList>
            <person name="Kalkreuter E."/>
            <person name="Kautsar S.A."/>
            <person name="Yang D."/>
            <person name="Bader C.D."/>
            <person name="Teijaro C.N."/>
            <person name="Fluegel L."/>
            <person name="Davis C.M."/>
            <person name="Simpson J.R."/>
            <person name="Lauterbach L."/>
            <person name="Steele A.D."/>
            <person name="Gui C."/>
            <person name="Meng S."/>
            <person name="Li G."/>
            <person name="Viehrig K."/>
            <person name="Ye F."/>
            <person name="Su P."/>
            <person name="Kiefer A.F."/>
            <person name="Nichols A."/>
            <person name="Cepeda A.J."/>
            <person name="Yan W."/>
            <person name="Fan B."/>
            <person name="Jiang Y."/>
            <person name="Adhikari A."/>
            <person name="Zheng C.-J."/>
            <person name="Schuster L."/>
            <person name="Cowan T.M."/>
            <person name="Smanski M.J."/>
            <person name="Chevrette M.G."/>
            <person name="De Carvalho L.P.S."/>
            <person name="Shen B."/>
        </authorList>
    </citation>
    <scope>NUCLEOTIDE SEQUENCE [LARGE SCALE GENOMIC DNA]</scope>
    <source>
        <strain evidence="1 2">NPDC050100</strain>
    </source>
</reference>
<protein>
    <submittedName>
        <fullName evidence="1">Uncharacterized protein</fullName>
    </submittedName>
</protein>
<evidence type="ECO:0000313" key="1">
    <source>
        <dbReference type="EMBL" id="MEV0972116.1"/>
    </source>
</evidence>
<organism evidence="1 2">
    <name type="scientific">Microtetraspora glauca</name>
    <dbReference type="NCBI Taxonomy" id="1996"/>
    <lineage>
        <taxon>Bacteria</taxon>
        <taxon>Bacillati</taxon>
        <taxon>Actinomycetota</taxon>
        <taxon>Actinomycetes</taxon>
        <taxon>Streptosporangiales</taxon>
        <taxon>Streptosporangiaceae</taxon>
        <taxon>Microtetraspora</taxon>
    </lineage>
</organism>
<keyword evidence="2" id="KW-1185">Reference proteome</keyword>
<gene>
    <name evidence="1" type="ORF">AB0I59_26245</name>
</gene>
<comment type="caution">
    <text evidence="1">The sequence shown here is derived from an EMBL/GenBank/DDBJ whole genome shotgun (WGS) entry which is preliminary data.</text>
</comment>
<proteinExistence type="predicted"/>
<evidence type="ECO:0000313" key="2">
    <source>
        <dbReference type="Proteomes" id="UP001551675"/>
    </source>
</evidence>
<dbReference type="EMBL" id="JBFALK010000015">
    <property type="protein sequence ID" value="MEV0972116.1"/>
    <property type="molecule type" value="Genomic_DNA"/>
</dbReference>